<reference evidence="3" key="2">
    <citation type="submission" date="2020-10" db="UniProtKB">
        <authorList>
            <consortium name="WormBaseParasite"/>
        </authorList>
    </citation>
    <scope>IDENTIFICATION</scope>
</reference>
<keyword evidence="2" id="KW-1185">Reference proteome</keyword>
<organism evidence="2 3">
    <name type="scientific">Panagrellus redivivus</name>
    <name type="common">Microworm</name>
    <dbReference type="NCBI Taxonomy" id="6233"/>
    <lineage>
        <taxon>Eukaryota</taxon>
        <taxon>Metazoa</taxon>
        <taxon>Ecdysozoa</taxon>
        <taxon>Nematoda</taxon>
        <taxon>Chromadorea</taxon>
        <taxon>Rhabditida</taxon>
        <taxon>Tylenchina</taxon>
        <taxon>Panagrolaimomorpha</taxon>
        <taxon>Panagrolaimoidea</taxon>
        <taxon>Panagrolaimidae</taxon>
        <taxon>Panagrellus</taxon>
    </lineage>
</organism>
<name>A0A7E4VUV1_PANRE</name>
<feature type="chain" id="PRO_5028841794" evidence="1">
    <location>
        <begin position="19"/>
        <end position="287"/>
    </location>
</feature>
<evidence type="ECO:0000313" key="2">
    <source>
        <dbReference type="Proteomes" id="UP000492821"/>
    </source>
</evidence>
<dbReference type="Proteomes" id="UP000492821">
    <property type="component" value="Unassembled WGS sequence"/>
</dbReference>
<feature type="signal peptide" evidence="1">
    <location>
        <begin position="1"/>
        <end position="18"/>
    </location>
</feature>
<keyword evidence="1" id="KW-0732">Signal</keyword>
<reference evidence="2" key="1">
    <citation type="journal article" date="2013" name="Genetics">
        <title>The draft genome and transcriptome of Panagrellus redivivus are shaped by the harsh demands of a free-living lifestyle.</title>
        <authorList>
            <person name="Srinivasan J."/>
            <person name="Dillman A.R."/>
            <person name="Macchietto M.G."/>
            <person name="Heikkinen L."/>
            <person name="Lakso M."/>
            <person name="Fracchia K.M."/>
            <person name="Antoshechkin I."/>
            <person name="Mortazavi A."/>
            <person name="Wong G."/>
            <person name="Sternberg P.W."/>
        </authorList>
    </citation>
    <scope>NUCLEOTIDE SEQUENCE [LARGE SCALE GENOMIC DNA]</scope>
    <source>
        <strain evidence="2">MT8872</strain>
    </source>
</reference>
<proteinExistence type="predicted"/>
<accession>A0A7E4VUV1</accession>
<evidence type="ECO:0000256" key="1">
    <source>
        <dbReference type="SAM" id="SignalP"/>
    </source>
</evidence>
<protein>
    <submittedName>
        <fullName evidence="3">CUB_2 domain-containing protein</fullName>
    </submittedName>
</protein>
<sequence length="287" mass="32227">MKFLPSIIVLTVISIALCIPNDANNHNLIGFKFVIIAENKCILQFYNLHLDGSYEKAHSTNYPCFFKETWNDFNLHLQSDENYGIASVYQRQVVFYWVSISSNGTANEKTRETIVEDDCIEVSASTLESTDDKINFIASSVKQNQTCTVDLIAQHHTVVPSHEVDLKTFNAVTQKFVTYNVLNDALNVNHEKMYYLVDLKKTDKPKIFAVGKTLVVKVGISYYVVNDGTDEAVMAVTSWPKLDFVLDVTPENKEKLTLFTGNGVTKSANASLVMILLVLFITTVTSE</sequence>
<dbReference type="WBParaSite" id="Pan_g3545.t1">
    <property type="protein sequence ID" value="Pan_g3545.t1"/>
    <property type="gene ID" value="Pan_g3545"/>
</dbReference>
<dbReference type="AlphaFoldDB" id="A0A7E4VUV1"/>
<evidence type="ECO:0000313" key="3">
    <source>
        <dbReference type="WBParaSite" id="Pan_g3545.t1"/>
    </source>
</evidence>